<dbReference type="SUPFAM" id="SSF143100">
    <property type="entry name" value="TTHA1013/TTHA0281-like"/>
    <property type="match status" value="1"/>
</dbReference>
<reference evidence="1 2" key="1">
    <citation type="journal article" date="2013" name="Genome Announc.">
        <title>Whole Genome Sequencing of Thermus oshimai JL-2 and Thermus thermophilus JL-18, Incomplete Denitrifiers from the United States Great Basin.</title>
        <authorList>
            <person name="Murugapiran S.K."/>
            <person name="Huntemann M."/>
            <person name="Wei C.L."/>
            <person name="Han J."/>
            <person name="Detter J.C."/>
            <person name="Han C.S."/>
            <person name="Erkkila T.H."/>
            <person name="Teshima H."/>
            <person name="Chen A."/>
            <person name="Kyrpides N."/>
            <person name="Mavrommatis K."/>
            <person name="Markowitz V."/>
            <person name="Szeto E."/>
            <person name="Ivanova N."/>
            <person name="Pagani I."/>
            <person name="Lam J."/>
            <person name="McDonald A.I."/>
            <person name="Dodsworth J.A."/>
            <person name="Pati A."/>
            <person name="Goodwin L."/>
            <person name="Peters L."/>
            <person name="Pitluck S."/>
            <person name="Woyke T."/>
            <person name="Hedlund B.P."/>
        </authorList>
    </citation>
    <scope>NUCLEOTIDE SEQUENCE</scope>
    <source>
        <strain evidence="1 2">JL-2</strain>
    </source>
</reference>
<dbReference type="HOGENOM" id="CLU_168720_1_0_0"/>
<dbReference type="EMBL" id="CP003249">
    <property type="protein sequence ID" value="AFV75210.1"/>
    <property type="molecule type" value="Genomic_DNA"/>
</dbReference>
<dbReference type="Proteomes" id="UP000000211">
    <property type="component" value="Chromosome"/>
</dbReference>
<gene>
    <name evidence="1" type="ORF">Theos_0127</name>
</gene>
<dbReference type="PATRIC" id="fig|751945.3.peg.122"/>
<name>K7QXN3_THEOS</name>
<dbReference type="STRING" id="751945.Theos_0127"/>
<dbReference type="eggNOG" id="COG1598">
    <property type="taxonomic scope" value="Bacteria"/>
</dbReference>
<evidence type="ECO:0008006" key="3">
    <source>
        <dbReference type="Google" id="ProtNLM"/>
    </source>
</evidence>
<dbReference type="InterPro" id="IPR049389">
    <property type="entry name" value="TTHA0281-like"/>
</dbReference>
<dbReference type="Pfam" id="PF21748">
    <property type="entry name" value="UPF0150"/>
    <property type="match status" value="1"/>
</dbReference>
<dbReference type="KEGG" id="tos:Theos_0127"/>
<evidence type="ECO:0000313" key="1">
    <source>
        <dbReference type="EMBL" id="AFV75210.1"/>
    </source>
</evidence>
<keyword evidence="2" id="KW-1185">Reference proteome</keyword>
<dbReference type="Gene3D" id="3.30.160.250">
    <property type="match status" value="1"/>
</dbReference>
<accession>K7QXN3</accession>
<sequence length="84" mass="9384">MGTLTRYIQEAMARARYELLEDEEPYYGEIPGLSGLWATGKTLRECEENLQAALEDWILFHVARGEAPPPLGEVEIVLPHGEAA</sequence>
<protein>
    <recommendedName>
        <fullName evidence="3">HicB-like antitoxin of toxin-antitoxin system domain-containing protein</fullName>
    </recommendedName>
</protein>
<evidence type="ECO:0000313" key="2">
    <source>
        <dbReference type="Proteomes" id="UP000000211"/>
    </source>
</evidence>
<proteinExistence type="predicted"/>
<dbReference type="InterPro" id="IPR035069">
    <property type="entry name" value="TTHA1013/TTHA0281-like"/>
</dbReference>
<dbReference type="AlphaFoldDB" id="K7QXN3"/>
<organism evidence="1 2">
    <name type="scientific">Thermus oshimai JL-2</name>
    <dbReference type="NCBI Taxonomy" id="751945"/>
    <lineage>
        <taxon>Bacteria</taxon>
        <taxon>Thermotogati</taxon>
        <taxon>Deinococcota</taxon>
        <taxon>Deinococci</taxon>
        <taxon>Thermales</taxon>
        <taxon>Thermaceae</taxon>
        <taxon>Thermus</taxon>
    </lineage>
</organism>